<evidence type="ECO:0000313" key="14">
    <source>
        <dbReference type="Proteomes" id="UP000762676"/>
    </source>
</evidence>
<keyword evidence="8 12" id="KW-0472">Membrane</keyword>
<sequence length="174" mass="19698">MMDEKFKRNLVRPVGYWDLDFVERKQIPTAHVPSVIANPMNSETEKGQELKDSSIIEHLKLYQESATIHGVSMLSAPQLYFCRRFLWTILVIVMSVVLALTLYKQISELNKYPIKTVTASPLYSQLAFPAVTICNINQYIKGRVSDDPMVPGLLQTSSIMSFQSSLLSAVLRKS</sequence>
<accession>A0AAV4H1J1</accession>
<evidence type="ECO:0000256" key="4">
    <source>
        <dbReference type="ARBA" id="ARBA00022692"/>
    </source>
</evidence>
<evidence type="ECO:0000256" key="6">
    <source>
        <dbReference type="ARBA" id="ARBA00023053"/>
    </source>
</evidence>
<evidence type="ECO:0000256" key="8">
    <source>
        <dbReference type="ARBA" id="ARBA00023136"/>
    </source>
</evidence>
<evidence type="ECO:0000256" key="9">
    <source>
        <dbReference type="ARBA" id="ARBA00023201"/>
    </source>
</evidence>
<keyword evidence="5 12" id="KW-1133">Transmembrane helix</keyword>
<gene>
    <name evidence="13" type="ORF">ElyMa_002567200</name>
</gene>
<keyword evidence="7 11" id="KW-0406">Ion transport</keyword>
<proteinExistence type="inferred from homology"/>
<evidence type="ECO:0000256" key="5">
    <source>
        <dbReference type="ARBA" id="ARBA00022989"/>
    </source>
</evidence>
<evidence type="ECO:0000256" key="12">
    <source>
        <dbReference type="SAM" id="Phobius"/>
    </source>
</evidence>
<dbReference type="InterPro" id="IPR001873">
    <property type="entry name" value="ENaC"/>
</dbReference>
<evidence type="ECO:0000256" key="11">
    <source>
        <dbReference type="RuleBase" id="RU000679"/>
    </source>
</evidence>
<name>A0AAV4H1J1_9GAST</name>
<dbReference type="Proteomes" id="UP000762676">
    <property type="component" value="Unassembled WGS sequence"/>
</dbReference>
<evidence type="ECO:0000256" key="3">
    <source>
        <dbReference type="ARBA" id="ARBA00022461"/>
    </source>
</evidence>
<reference evidence="13 14" key="1">
    <citation type="journal article" date="2021" name="Elife">
        <title>Chloroplast acquisition without the gene transfer in kleptoplastic sea slugs, Plakobranchus ocellatus.</title>
        <authorList>
            <person name="Maeda T."/>
            <person name="Takahashi S."/>
            <person name="Yoshida T."/>
            <person name="Shimamura S."/>
            <person name="Takaki Y."/>
            <person name="Nagai Y."/>
            <person name="Toyoda A."/>
            <person name="Suzuki Y."/>
            <person name="Arimoto A."/>
            <person name="Ishii H."/>
            <person name="Satoh N."/>
            <person name="Nishiyama T."/>
            <person name="Hasebe M."/>
            <person name="Maruyama T."/>
            <person name="Minagawa J."/>
            <person name="Obokata J."/>
            <person name="Shigenobu S."/>
        </authorList>
    </citation>
    <scope>NUCLEOTIDE SEQUENCE [LARGE SCALE GENOMIC DNA]</scope>
</reference>
<evidence type="ECO:0000256" key="7">
    <source>
        <dbReference type="ARBA" id="ARBA00023065"/>
    </source>
</evidence>
<keyword evidence="4 11" id="KW-0812">Transmembrane</keyword>
<keyword evidence="9 11" id="KW-0739">Sodium transport</keyword>
<dbReference type="AlphaFoldDB" id="A0AAV4H1J1"/>
<protein>
    <submittedName>
        <fullName evidence="13">Amiloride-sensitive cation channel 1, neuronal</fullName>
    </submittedName>
</protein>
<evidence type="ECO:0000313" key="13">
    <source>
        <dbReference type="EMBL" id="GFR90410.1"/>
    </source>
</evidence>
<keyword evidence="14" id="KW-1185">Reference proteome</keyword>
<dbReference type="PANTHER" id="PTHR11690:SF248">
    <property type="entry name" value="PICKPOCKET 17, ISOFORM A"/>
    <property type="match status" value="1"/>
</dbReference>
<keyword evidence="6" id="KW-0915">Sodium</keyword>
<keyword evidence="2 11" id="KW-0813">Transport</keyword>
<evidence type="ECO:0000256" key="2">
    <source>
        <dbReference type="ARBA" id="ARBA00022448"/>
    </source>
</evidence>
<dbReference type="PANTHER" id="PTHR11690">
    <property type="entry name" value="AMILORIDE-SENSITIVE SODIUM CHANNEL-RELATED"/>
    <property type="match status" value="1"/>
</dbReference>
<evidence type="ECO:0000256" key="10">
    <source>
        <dbReference type="ARBA" id="ARBA00023303"/>
    </source>
</evidence>
<comment type="similarity">
    <text evidence="11">Belongs to the amiloride-sensitive sodium channel (TC 1.A.6) family.</text>
</comment>
<evidence type="ECO:0000256" key="1">
    <source>
        <dbReference type="ARBA" id="ARBA00004141"/>
    </source>
</evidence>
<organism evidence="13 14">
    <name type="scientific">Elysia marginata</name>
    <dbReference type="NCBI Taxonomy" id="1093978"/>
    <lineage>
        <taxon>Eukaryota</taxon>
        <taxon>Metazoa</taxon>
        <taxon>Spiralia</taxon>
        <taxon>Lophotrochozoa</taxon>
        <taxon>Mollusca</taxon>
        <taxon>Gastropoda</taxon>
        <taxon>Heterobranchia</taxon>
        <taxon>Euthyneura</taxon>
        <taxon>Panpulmonata</taxon>
        <taxon>Sacoglossa</taxon>
        <taxon>Placobranchoidea</taxon>
        <taxon>Plakobranchidae</taxon>
        <taxon>Elysia</taxon>
    </lineage>
</organism>
<dbReference type="EMBL" id="BMAT01005282">
    <property type="protein sequence ID" value="GFR90410.1"/>
    <property type="molecule type" value="Genomic_DNA"/>
</dbReference>
<comment type="subcellular location">
    <subcellularLocation>
        <location evidence="1">Membrane</location>
        <topology evidence="1">Multi-pass membrane protein</topology>
    </subcellularLocation>
</comment>
<dbReference type="Pfam" id="PF00858">
    <property type="entry name" value="ASC"/>
    <property type="match status" value="1"/>
</dbReference>
<comment type="caution">
    <text evidence="13">The sequence shown here is derived from an EMBL/GenBank/DDBJ whole genome shotgun (WGS) entry which is preliminary data.</text>
</comment>
<dbReference type="GO" id="GO:0005886">
    <property type="term" value="C:plasma membrane"/>
    <property type="evidence" value="ECO:0007669"/>
    <property type="project" value="TreeGrafter"/>
</dbReference>
<dbReference type="GO" id="GO:0015280">
    <property type="term" value="F:ligand-gated sodium channel activity"/>
    <property type="evidence" value="ECO:0007669"/>
    <property type="project" value="TreeGrafter"/>
</dbReference>
<feature type="transmembrane region" description="Helical" evidence="12">
    <location>
        <begin position="85"/>
        <end position="103"/>
    </location>
</feature>
<keyword evidence="10 11" id="KW-0407">Ion channel</keyword>
<keyword evidence="3 11" id="KW-0894">Sodium channel</keyword>